<dbReference type="AlphaFoldDB" id="A0A834IZ45"/>
<feature type="signal peptide" evidence="1">
    <location>
        <begin position="1"/>
        <end position="21"/>
    </location>
</feature>
<name>A0A834IZ45_VESVU</name>
<feature type="chain" id="PRO_5032310178" evidence="1">
    <location>
        <begin position="22"/>
        <end position="66"/>
    </location>
</feature>
<keyword evidence="3" id="KW-1185">Reference proteome</keyword>
<keyword evidence="1" id="KW-0732">Signal</keyword>
<proteinExistence type="predicted"/>
<protein>
    <submittedName>
        <fullName evidence="2">Uncharacterized protein</fullName>
    </submittedName>
</protein>
<comment type="caution">
    <text evidence="2">The sequence shown here is derived from an EMBL/GenBank/DDBJ whole genome shotgun (WGS) entry which is preliminary data.</text>
</comment>
<gene>
    <name evidence="2" type="ORF">HZH66_015294</name>
</gene>
<evidence type="ECO:0000256" key="1">
    <source>
        <dbReference type="SAM" id="SignalP"/>
    </source>
</evidence>
<organism evidence="2 3">
    <name type="scientific">Vespula vulgaris</name>
    <name type="common">Yellow jacket</name>
    <name type="synonym">Wasp</name>
    <dbReference type="NCBI Taxonomy" id="7454"/>
    <lineage>
        <taxon>Eukaryota</taxon>
        <taxon>Metazoa</taxon>
        <taxon>Ecdysozoa</taxon>
        <taxon>Arthropoda</taxon>
        <taxon>Hexapoda</taxon>
        <taxon>Insecta</taxon>
        <taxon>Pterygota</taxon>
        <taxon>Neoptera</taxon>
        <taxon>Endopterygota</taxon>
        <taxon>Hymenoptera</taxon>
        <taxon>Apocrita</taxon>
        <taxon>Aculeata</taxon>
        <taxon>Vespoidea</taxon>
        <taxon>Vespidae</taxon>
        <taxon>Vespinae</taxon>
        <taxon>Vespula</taxon>
    </lineage>
</organism>
<dbReference type="EMBL" id="JACSEA010000024">
    <property type="protein sequence ID" value="KAF7379060.1"/>
    <property type="molecule type" value="Genomic_DNA"/>
</dbReference>
<dbReference type="Proteomes" id="UP000614350">
    <property type="component" value="Unassembled WGS sequence"/>
</dbReference>
<accession>A0A834IZ45</accession>
<sequence length="66" mass="7202">MWRRTYKLRPLLLPGARLALASNLTHPTTTLFTAPNSADLALPTARAVVAGCRLPAACWLLACRQE</sequence>
<evidence type="ECO:0000313" key="2">
    <source>
        <dbReference type="EMBL" id="KAF7379060.1"/>
    </source>
</evidence>
<evidence type="ECO:0000313" key="3">
    <source>
        <dbReference type="Proteomes" id="UP000614350"/>
    </source>
</evidence>
<reference evidence="2" key="1">
    <citation type="journal article" date="2020" name="G3 (Bethesda)">
        <title>High-Quality Assemblies for Three Invasive Social Wasps from the &lt;i&gt;Vespula&lt;/i&gt; Genus.</title>
        <authorList>
            <person name="Harrop T.W.R."/>
            <person name="Guhlin J."/>
            <person name="McLaughlin G.M."/>
            <person name="Permina E."/>
            <person name="Stockwell P."/>
            <person name="Gilligan J."/>
            <person name="Le Lec M.F."/>
            <person name="Gruber M.A.M."/>
            <person name="Quinn O."/>
            <person name="Lovegrove M."/>
            <person name="Duncan E.J."/>
            <person name="Remnant E.J."/>
            <person name="Van Eeckhoven J."/>
            <person name="Graham B."/>
            <person name="Knapp R.A."/>
            <person name="Langford K.W."/>
            <person name="Kronenberg Z."/>
            <person name="Press M.O."/>
            <person name="Eacker S.M."/>
            <person name="Wilson-Rankin E.E."/>
            <person name="Purcell J."/>
            <person name="Lester P.J."/>
            <person name="Dearden P.K."/>
        </authorList>
    </citation>
    <scope>NUCLEOTIDE SEQUENCE</scope>
    <source>
        <strain evidence="2">Marl-1</strain>
    </source>
</reference>